<evidence type="ECO:0000313" key="2">
    <source>
        <dbReference type="EMBL" id="KAK0638628.1"/>
    </source>
</evidence>
<accession>A0AA39XR10</accession>
<dbReference type="PANTHER" id="PTHR40469:SF2">
    <property type="entry name" value="GALACTOSE-BINDING DOMAIN-LIKE SUPERFAMILY PROTEIN"/>
    <property type="match status" value="1"/>
</dbReference>
<dbReference type="InterPro" id="IPR029010">
    <property type="entry name" value="ThuA-like"/>
</dbReference>
<proteinExistence type="predicted"/>
<gene>
    <name evidence="2" type="ORF">B0T16DRAFT_307565</name>
</gene>
<feature type="domain" description="ThuA-like" evidence="1">
    <location>
        <begin position="6"/>
        <end position="135"/>
    </location>
</feature>
<evidence type="ECO:0000313" key="3">
    <source>
        <dbReference type="Proteomes" id="UP001174936"/>
    </source>
</evidence>
<feature type="non-terminal residue" evidence="2">
    <location>
        <position position="1"/>
    </location>
</feature>
<sequence length="236" mass="25875">SSDPFQVLLFSRTTAYRHASIPAGIAAITRLASSHRFTVHATEDPTVFSPSHLSTIRVVILLQCSGDFLDTEEQLDALKGFVHSGGGVVGIHCASFAMEGSEWYGRLIGAVFESHPAPTRERVWVVEGGHAIVKGSLGKGGIKRIRGEGGDEEGEEWEWEWLDEWYRFKAGNGRIVENKDLTVLLEGGDLGKGNPVAWCQEFEGGRSFYTSLGHFDEAYEDEGFMAQILGGILWTA</sequence>
<dbReference type="SUPFAM" id="SSF52317">
    <property type="entry name" value="Class I glutamine amidotransferase-like"/>
    <property type="match status" value="1"/>
</dbReference>
<dbReference type="InterPro" id="IPR029062">
    <property type="entry name" value="Class_I_gatase-like"/>
</dbReference>
<feature type="non-terminal residue" evidence="2">
    <location>
        <position position="236"/>
    </location>
</feature>
<evidence type="ECO:0000259" key="1">
    <source>
        <dbReference type="Pfam" id="PF06283"/>
    </source>
</evidence>
<organism evidence="2 3">
    <name type="scientific">Cercophora newfieldiana</name>
    <dbReference type="NCBI Taxonomy" id="92897"/>
    <lineage>
        <taxon>Eukaryota</taxon>
        <taxon>Fungi</taxon>
        <taxon>Dikarya</taxon>
        <taxon>Ascomycota</taxon>
        <taxon>Pezizomycotina</taxon>
        <taxon>Sordariomycetes</taxon>
        <taxon>Sordariomycetidae</taxon>
        <taxon>Sordariales</taxon>
        <taxon>Lasiosphaeriaceae</taxon>
        <taxon>Cercophora</taxon>
    </lineage>
</organism>
<comment type="caution">
    <text evidence="2">The sequence shown here is derived from an EMBL/GenBank/DDBJ whole genome shotgun (WGS) entry which is preliminary data.</text>
</comment>
<dbReference type="Proteomes" id="UP001174936">
    <property type="component" value="Unassembled WGS sequence"/>
</dbReference>
<dbReference type="Pfam" id="PF06283">
    <property type="entry name" value="ThuA"/>
    <property type="match status" value="2"/>
</dbReference>
<dbReference type="AlphaFoldDB" id="A0AA39XR10"/>
<name>A0AA39XR10_9PEZI</name>
<feature type="domain" description="ThuA-like" evidence="1">
    <location>
        <begin position="158"/>
        <end position="235"/>
    </location>
</feature>
<protein>
    <submittedName>
        <fullName evidence="2">ThuA-like domain-containing protein</fullName>
    </submittedName>
</protein>
<keyword evidence="3" id="KW-1185">Reference proteome</keyword>
<dbReference type="PANTHER" id="PTHR40469">
    <property type="entry name" value="SECRETED GLYCOSYL HYDROLASE"/>
    <property type="match status" value="1"/>
</dbReference>
<dbReference type="EMBL" id="JAULSV010000007">
    <property type="protein sequence ID" value="KAK0638628.1"/>
    <property type="molecule type" value="Genomic_DNA"/>
</dbReference>
<dbReference type="Gene3D" id="3.40.50.880">
    <property type="match status" value="1"/>
</dbReference>
<reference evidence="2" key="1">
    <citation type="submission" date="2023-06" db="EMBL/GenBank/DDBJ databases">
        <title>Genome-scale phylogeny and comparative genomics of the fungal order Sordariales.</title>
        <authorList>
            <consortium name="Lawrence Berkeley National Laboratory"/>
            <person name="Hensen N."/>
            <person name="Bonometti L."/>
            <person name="Westerberg I."/>
            <person name="Brannstrom I.O."/>
            <person name="Guillou S."/>
            <person name="Cros-Aarteil S."/>
            <person name="Calhoun S."/>
            <person name="Haridas S."/>
            <person name="Kuo A."/>
            <person name="Mondo S."/>
            <person name="Pangilinan J."/>
            <person name="Riley R."/>
            <person name="Labutti K."/>
            <person name="Andreopoulos B."/>
            <person name="Lipzen A."/>
            <person name="Chen C."/>
            <person name="Yanf M."/>
            <person name="Daum C."/>
            <person name="Ng V."/>
            <person name="Clum A."/>
            <person name="Steindorff A."/>
            <person name="Ohm R."/>
            <person name="Martin F."/>
            <person name="Silar P."/>
            <person name="Natvig D."/>
            <person name="Lalanne C."/>
            <person name="Gautier V."/>
            <person name="Ament-Velasquez S.L."/>
            <person name="Kruys A."/>
            <person name="Hutchinson M.I."/>
            <person name="Powell A.J."/>
            <person name="Barry K."/>
            <person name="Miller A.N."/>
            <person name="Grigoriev I.V."/>
            <person name="Debuchy R."/>
            <person name="Gladieux P."/>
            <person name="Thoren M.H."/>
            <person name="Johannesson H."/>
        </authorList>
    </citation>
    <scope>NUCLEOTIDE SEQUENCE</scope>
    <source>
        <strain evidence="2">SMH2532-1</strain>
    </source>
</reference>